<organism evidence="1 2">
    <name type="scientific">Cymbomonas tetramitiformis</name>
    <dbReference type="NCBI Taxonomy" id="36881"/>
    <lineage>
        <taxon>Eukaryota</taxon>
        <taxon>Viridiplantae</taxon>
        <taxon>Chlorophyta</taxon>
        <taxon>Pyramimonadophyceae</taxon>
        <taxon>Pyramimonadales</taxon>
        <taxon>Pyramimonadaceae</taxon>
        <taxon>Cymbomonas</taxon>
    </lineage>
</organism>
<dbReference type="EMBL" id="LGRX02000005">
    <property type="protein sequence ID" value="KAK3290077.1"/>
    <property type="molecule type" value="Genomic_DNA"/>
</dbReference>
<accession>A0AAE0H526</accession>
<keyword evidence="2" id="KW-1185">Reference proteome</keyword>
<proteinExistence type="predicted"/>
<protein>
    <submittedName>
        <fullName evidence="1">Uncharacterized protein</fullName>
    </submittedName>
</protein>
<dbReference type="Proteomes" id="UP001190700">
    <property type="component" value="Unassembled WGS sequence"/>
</dbReference>
<dbReference type="AlphaFoldDB" id="A0AAE0H526"/>
<evidence type="ECO:0000313" key="1">
    <source>
        <dbReference type="EMBL" id="KAK3290077.1"/>
    </source>
</evidence>
<comment type="caution">
    <text evidence="1">The sequence shown here is derived from an EMBL/GenBank/DDBJ whole genome shotgun (WGS) entry which is preliminary data.</text>
</comment>
<sequence>MTTTAVEQEAATMRQELVALMQEFTSRALGTPRTKVTVCMESSENSRARGMWEALHRIETVVAASSSNHDIGALPGCRAERAKYLLRRCCSTLFTGNPSQKNSRIIAEEAARARAAVLRFESRFATVECPPEARLEVLSRLLPAVETDASPRGGGVGDDERVAEPTRDAERFNDAFDACTMDLIPVTTTTTTAAFGQSRFHSELDPRRTKSATAYRCYCAVVPYRGGRCVSLVGRLWQSGNSHGDAPDRLQLYERVYALGVRTAETRHGREGDGDGDGDGDVGLHLRPVYSIVGTAHQLRVAQSIESVEIESGMLEEIMRHKSRDAIGVCHEDPDEECKVSGLWWYPHVASWRVISASRISTTANNHAIDTQNLLLSTEALLSFAPANRFGTIALSDCDEVSILPPRAKRALRRARLRYATRDAKTRAPISRRVLLGIPDRYTASHVVCACELLEHVSLRQTVECLCRLFRVTVVVGIATDDDEVDVLSSRCATDDGDALLSDALVLVKRRMRREDATDFGWFAPTIVDAGVLADAPIRTAPRNDAAAVAASLLAPKLPFSRLRFLHRDLFHAVK</sequence>
<name>A0AAE0H526_9CHLO</name>
<reference evidence="1 2" key="1">
    <citation type="journal article" date="2015" name="Genome Biol. Evol.">
        <title>Comparative Genomics of a Bacterivorous Green Alga Reveals Evolutionary Causalities and Consequences of Phago-Mixotrophic Mode of Nutrition.</title>
        <authorList>
            <person name="Burns J.A."/>
            <person name="Paasch A."/>
            <person name="Narechania A."/>
            <person name="Kim E."/>
        </authorList>
    </citation>
    <scope>NUCLEOTIDE SEQUENCE [LARGE SCALE GENOMIC DNA]</scope>
    <source>
        <strain evidence="1 2">PLY_AMNH</strain>
    </source>
</reference>
<gene>
    <name evidence="1" type="ORF">CYMTET_2545</name>
</gene>
<evidence type="ECO:0000313" key="2">
    <source>
        <dbReference type="Proteomes" id="UP001190700"/>
    </source>
</evidence>